<comment type="caution">
    <text evidence="2">The sequence shown here is derived from an EMBL/GenBank/DDBJ whole genome shotgun (WGS) entry which is preliminary data.</text>
</comment>
<dbReference type="PANTHER" id="PTHR40254">
    <property type="entry name" value="BLR0577 PROTEIN"/>
    <property type="match status" value="1"/>
</dbReference>
<dbReference type="SUPFAM" id="SSF51971">
    <property type="entry name" value="Nucleotide-binding domain"/>
    <property type="match status" value="1"/>
</dbReference>
<name>A0A421AX43_9PSEU</name>
<dbReference type="PANTHER" id="PTHR40254:SF1">
    <property type="entry name" value="BLR0577 PROTEIN"/>
    <property type="match status" value="1"/>
</dbReference>
<dbReference type="Proteomes" id="UP000282454">
    <property type="component" value="Unassembled WGS sequence"/>
</dbReference>
<keyword evidence="3" id="KW-1185">Reference proteome</keyword>
<reference evidence="2 3" key="1">
    <citation type="submission" date="2018-10" db="EMBL/GenBank/DDBJ databases">
        <title>Genomic Encyclopedia of Archaeal and Bacterial Type Strains, Phase II (KMG-II): from individual species to whole genera.</title>
        <authorList>
            <person name="Goeker M."/>
        </authorList>
    </citation>
    <scope>NUCLEOTIDE SEQUENCE [LARGE SCALE GENOMIC DNA]</scope>
    <source>
        <strain evidence="2 3">DSM 45657</strain>
    </source>
</reference>
<protein>
    <submittedName>
        <fullName evidence="2">FAD-NAD(P)-binding protein</fullName>
    </submittedName>
</protein>
<proteinExistence type="predicted"/>
<evidence type="ECO:0000313" key="3">
    <source>
        <dbReference type="Proteomes" id="UP000282454"/>
    </source>
</evidence>
<sequence length="606" mass="64677">MHRFGPVRQVCVIGAGPRGLSVVERLCANAVQPVVVHVVDPYVGRGGRVWSTSQPASLLMNTIACQVSMFTDATVDCGGPIRPGPSLYEWAVSGLAPAEEAASLTPNSYPTRAFYGHYLDWFLDHVRQTAPPCVEVRLHRLTAIAVDDFPDGGQCVTLSDGTTLAGLSAVVLAQGHVDMPLGAVEARLSDFADARGLGYVPPGNPSEVDLSAIMPGEVVAVRGMGLAFFDYLALLTGDRGGQFKERADGSLAYVPSGREPVIVTGSRRGVPYHARGENEKGAFGRHEPVFLTAEVIAELRSKPAVSFRDDIWPLVAREVELVYYRTLVGEEFAARFIAGEPGLVEEFGVEPWDWAAVSNPDGGRRFASPAEFEGWLLELLRADVPGGNVTDPVKAALDVLRDMRNEIRLAVDHGGITGSSYRNDLDGWYTPLNAYLSIGPPAHRVAELVALIEAEVVRVVGPGMRVDLADRGFLVSSPRVGGSAVMCTTLVEARLPEVDIRLTTDSLIASMLERGDCVPYHIPDPCGAVETGGLAVTPRPYRLLRADGTPHPSRFGYGVPTESVHWVTAAGIRPGVNSVILADADAIARAALAATSTARPPVARTA</sequence>
<dbReference type="InterPro" id="IPR038732">
    <property type="entry name" value="HpyO/CreE_NAD-binding"/>
</dbReference>
<dbReference type="Pfam" id="PF13454">
    <property type="entry name" value="NAD_binding_9"/>
    <property type="match status" value="1"/>
</dbReference>
<gene>
    <name evidence="2" type="ORF">CLV68_5953</name>
</gene>
<dbReference type="RefSeq" id="WP_121394263.1">
    <property type="nucleotide sequence ID" value="NZ_RCDD01000007.1"/>
</dbReference>
<dbReference type="AlphaFoldDB" id="A0A421AX43"/>
<evidence type="ECO:0000313" key="2">
    <source>
        <dbReference type="EMBL" id="RLK54403.1"/>
    </source>
</evidence>
<feature type="domain" description="FAD-dependent urate hydroxylase HpyO/Asp monooxygenase CreE-like FAD/NAD(P)-binding" evidence="1">
    <location>
        <begin position="12"/>
        <end position="176"/>
    </location>
</feature>
<dbReference type="OrthoDB" id="3653265at2"/>
<accession>A0A421AX43</accession>
<organism evidence="2 3">
    <name type="scientific">Actinokineospora cianjurensis</name>
    <dbReference type="NCBI Taxonomy" id="585224"/>
    <lineage>
        <taxon>Bacteria</taxon>
        <taxon>Bacillati</taxon>
        <taxon>Actinomycetota</taxon>
        <taxon>Actinomycetes</taxon>
        <taxon>Pseudonocardiales</taxon>
        <taxon>Pseudonocardiaceae</taxon>
        <taxon>Actinokineospora</taxon>
    </lineage>
</organism>
<dbReference type="EMBL" id="RCDD01000007">
    <property type="protein sequence ID" value="RLK54403.1"/>
    <property type="molecule type" value="Genomic_DNA"/>
</dbReference>
<evidence type="ECO:0000259" key="1">
    <source>
        <dbReference type="Pfam" id="PF13454"/>
    </source>
</evidence>
<dbReference type="InterPro" id="IPR052189">
    <property type="entry name" value="L-asp_N-monooxygenase_NS-form"/>
</dbReference>